<reference evidence="3 4" key="1">
    <citation type="submission" date="2016-10" db="EMBL/GenBank/DDBJ databases">
        <authorList>
            <person name="de Groot N.N."/>
        </authorList>
    </citation>
    <scope>NUCLEOTIDE SEQUENCE [LARGE SCALE GENOMIC DNA]</scope>
    <source>
        <strain evidence="3 4">47C3B</strain>
    </source>
</reference>
<gene>
    <name evidence="3" type="ORF">SAMN05216464_12016</name>
</gene>
<evidence type="ECO:0000313" key="4">
    <source>
        <dbReference type="Proteomes" id="UP000199072"/>
    </source>
</evidence>
<dbReference type="EMBL" id="FNAI01000020">
    <property type="protein sequence ID" value="SDF55085.1"/>
    <property type="molecule type" value="Genomic_DNA"/>
</dbReference>
<dbReference type="AlphaFoldDB" id="A0A1G7LZZ2"/>
<feature type="signal peptide" evidence="2">
    <location>
        <begin position="1"/>
        <end position="20"/>
    </location>
</feature>
<name>A0A1G7LZZ2_9SPHI</name>
<dbReference type="RefSeq" id="WP_091156185.1">
    <property type="nucleotide sequence ID" value="NZ_FNAI01000020.1"/>
</dbReference>
<dbReference type="STRING" id="1391627.SAMN05216464_12016"/>
<evidence type="ECO:0000256" key="2">
    <source>
        <dbReference type="SAM" id="SignalP"/>
    </source>
</evidence>
<organism evidence="3 4">
    <name type="scientific">Mucilaginibacter pineti</name>
    <dbReference type="NCBI Taxonomy" id="1391627"/>
    <lineage>
        <taxon>Bacteria</taxon>
        <taxon>Pseudomonadati</taxon>
        <taxon>Bacteroidota</taxon>
        <taxon>Sphingobacteriia</taxon>
        <taxon>Sphingobacteriales</taxon>
        <taxon>Sphingobacteriaceae</taxon>
        <taxon>Mucilaginibacter</taxon>
    </lineage>
</organism>
<feature type="region of interest" description="Disordered" evidence="1">
    <location>
        <begin position="144"/>
        <end position="190"/>
    </location>
</feature>
<keyword evidence="4" id="KW-1185">Reference proteome</keyword>
<keyword evidence="2" id="KW-0732">Signal</keyword>
<evidence type="ECO:0000313" key="3">
    <source>
        <dbReference type="EMBL" id="SDF55085.1"/>
    </source>
</evidence>
<sequence length="190" mass="21892">MKKLLATLLILLSGLTFSFAQEVKSSPEINFQNFSLLQNLPKQTRDSLLTAFKNSNKVMNGIAPVSTINGKNMTGELASTTKKFYKSITELVIQVLENPDPELVVKNQARFNKLQAQLQYDMSMFAEKMTYDEERKRIIAEYKNGQYDDAKEKREARKEMNESLKDLKKEHDETMKDNRQEQKEAQGEEA</sequence>
<dbReference type="Proteomes" id="UP000199072">
    <property type="component" value="Unassembled WGS sequence"/>
</dbReference>
<proteinExistence type="predicted"/>
<evidence type="ECO:0000256" key="1">
    <source>
        <dbReference type="SAM" id="MobiDB-lite"/>
    </source>
</evidence>
<feature type="chain" id="PRO_5011557415" evidence="2">
    <location>
        <begin position="21"/>
        <end position="190"/>
    </location>
</feature>
<accession>A0A1G7LZZ2</accession>
<protein>
    <submittedName>
        <fullName evidence="3">Uncharacterized protein</fullName>
    </submittedName>
</protein>